<dbReference type="AlphaFoldDB" id="A0A1H0PV89"/>
<organism evidence="1 2">
    <name type="scientific">Selenomonas ruminantium</name>
    <dbReference type="NCBI Taxonomy" id="971"/>
    <lineage>
        <taxon>Bacteria</taxon>
        <taxon>Bacillati</taxon>
        <taxon>Bacillota</taxon>
        <taxon>Negativicutes</taxon>
        <taxon>Selenomonadales</taxon>
        <taxon>Selenomonadaceae</taxon>
        <taxon>Selenomonas</taxon>
    </lineage>
</organism>
<accession>A0A1H0PV89</accession>
<dbReference type="EMBL" id="FNJQ01000006">
    <property type="protein sequence ID" value="SDP08418.1"/>
    <property type="molecule type" value="Genomic_DNA"/>
</dbReference>
<reference evidence="1 2" key="1">
    <citation type="submission" date="2016-10" db="EMBL/GenBank/DDBJ databases">
        <authorList>
            <person name="de Groot N.N."/>
        </authorList>
    </citation>
    <scope>NUCLEOTIDE SEQUENCE [LARGE SCALE GENOMIC DNA]</scope>
    <source>
        <strain evidence="1 2">S137</strain>
    </source>
</reference>
<gene>
    <name evidence="1" type="ORF">SAMN05216366_10610</name>
</gene>
<sequence length="31" mass="3906">MKKNMLFSAFMFVGRKKWRAYFFGIYLFTLY</sequence>
<evidence type="ECO:0000313" key="1">
    <source>
        <dbReference type="EMBL" id="SDP08418.1"/>
    </source>
</evidence>
<evidence type="ECO:0000313" key="2">
    <source>
        <dbReference type="Proteomes" id="UP000182412"/>
    </source>
</evidence>
<dbReference type="Proteomes" id="UP000182412">
    <property type="component" value="Unassembled WGS sequence"/>
</dbReference>
<name>A0A1H0PV89_SELRU</name>
<protein>
    <submittedName>
        <fullName evidence="1">Uncharacterized protein</fullName>
    </submittedName>
</protein>
<proteinExistence type="predicted"/>